<evidence type="ECO:0000256" key="1">
    <source>
        <dbReference type="ARBA" id="ARBA00004496"/>
    </source>
</evidence>
<dbReference type="InterPro" id="IPR055166">
    <property type="entry name" value="Transc_reg_Sar_Rot_HTH"/>
</dbReference>
<dbReference type="AlphaFoldDB" id="A0A151A365"/>
<dbReference type="GO" id="GO:0005737">
    <property type="term" value="C:cytoplasm"/>
    <property type="evidence" value="ECO:0007669"/>
    <property type="project" value="UniProtKB-SubCell"/>
</dbReference>
<evidence type="ECO:0000256" key="6">
    <source>
        <dbReference type="ARBA" id="ARBA00047188"/>
    </source>
</evidence>
<proteinExistence type="inferred from homology"/>
<evidence type="ECO:0000256" key="4">
    <source>
        <dbReference type="ARBA" id="ARBA00023163"/>
    </source>
</evidence>
<dbReference type="PANTHER" id="PTHR42756:SF1">
    <property type="entry name" value="TRANSCRIPTIONAL REPRESSOR OF EMRAB OPERON"/>
    <property type="match status" value="1"/>
</dbReference>
<keyword evidence="3" id="KW-0238">DNA-binding</keyword>
<evidence type="ECO:0000256" key="3">
    <source>
        <dbReference type="ARBA" id="ARBA00023125"/>
    </source>
</evidence>
<accession>A0A151A365</accession>
<protein>
    <recommendedName>
        <fullName evidence="6">HTH-type transcriptional regulator SarZ</fullName>
    </recommendedName>
    <alternativeName>
        <fullName evidence="7">Staphylococcal accessory regulator Z</fullName>
    </alternativeName>
</protein>
<keyword evidence="4" id="KW-0804">Transcription</keyword>
<dbReference type="Gene3D" id="1.10.10.10">
    <property type="entry name" value="Winged helix-like DNA-binding domain superfamily/Winged helix DNA-binding domain"/>
    <property type="match status" value="1"/>
</dbReference>
<evidence type="ECO:0000313" key="10">
    <source>
        <dbReference type="Proteomes" id="UP000075418"/>
    </source>
</evidence>
<comment type="similarity">
    <text evidence="5">Belongs to the SarZ family.</text>
</comment>
<dbReference type="SMART" id="SM00347">
    <property type="entry name" value="HTH_MARR"/>
    <property type="match status" value="1"/>
</dbReference>
<dbReference type="Proteomes" id="UP000075418">
    <property type="component" value="Unassembled WGS sequence"/>
</dbReference>
<dbReference type="PROSITE" id="PS50995">
    <property type="entry name" value="HTH_MARR_2"/>
    <property type="match status" value="1"/>
</dbReference>
<dbReference type="GO" id="GO:0003677">
    <property type="term" value="F:DNA binding"/>
    <property type="evidence" value="ECO:0007669"/>
    <property type="project" value="UniProtKB-KW"/>
</dbReference>
<dbReference type="RefSeq" id="WP_061854013.1">
    <property type="nucleotide sequence ID" value="NZ_LUGM01000002.1"/>
</dbReference>
<evidence type="ECO:0000259" key="8">
    <source>
        <dbReference type="PROSITE" id="PS50995"/>
    </source>
</evidence>
<comment type="subcellular location">
    <subcellularLocation>
        <location evidence="1">Cytoplasm</location>
    </subcellularLocation>
</comment>
<keyword evidence="2" id="KW-0805">Transcription regulation</keyword>
<dbReference type="GO" id="GO:0003700">
    <property type="term" value="F:DNA-binding transcription factor activity"/>
    <property type="evidence" value="ECO:0007669"/>
    <property type="project" value="InterPro"/>
</dbReference>
<gene>
    <name evidence="9" type="ORF">A0131_03045</name>
</gene>
<dbReference type="InterPro" id="IPR000835">
    <property type="entry name" value="HTH_MarR-typ"/>
</dbReference>
<dbReference type="PANTHER" id="PTHR42756">
    <property type="entry name" value="TRANSCRIPTIONAL REGULATOR, MARR"/>
    <property type="match status" value="1"/>
</dbReference>
<reference evidence="9 10" key="1">
    <citation type="submission" date="2016-02" db="EMBL/GenBank/DDBJ databases">
        <title>Draft genome sequence of hydrocarbon degrading Staphylococcus saprophyticus Strain CNV2, isolated from crude-oil contaminated soil from Noonmati Oil Refinery, Guwahati, Assam, India.</title>
        <authorList>
            <person name="Mukherjee A."/>
            <person name="Chettri B."/>
            <person name="Langpoklakpam J."/>
            <person name="Singh A.K."/>
            <person name="Chattopadhyay D.J."/>
        </authorList>
    </citation>
    <scope>NUCLEOTIDE SEQUENCE [LARGE SCALE GENOMIC DNA]</scope>
    <source>
        <strain evidence="9 10">CNV2</strain>
    </source>
</reference>
<dbReference type="Pfam" id="PF22381">
    <property type="entry name" value="Staph_reg_Sar_Rot"/>
    <property type="match status" value="1"/>
</dbReference>
<comment type="caution">
    <text evidence="9">The sequence shown here is derived from an EMBL/GenBank/DDBJ whole genome shotgun (WGS) entry which is preliminary data.</text>
</comment>
<dbReference type="SUPFAM" id="SSF46785">
    <property type="entry name" value="Winged helix' DNA-binding domain"/>
    <property type="match status" value="1"/>
</dbReference>
<dbReference type="InterPro" id="IPR036388">
    <property type="entry name" value="WH-like_DNA-bd_sf"/>
</dbReference>
<feature type="domain" description="HTH marR-type" evidence="8">
    <location>
        <begin position="9"/>
        <end position="145"/>
    </location>
</feature>
<evidence type="ECO:0000256" key="5">
    <source>
        <dbReference type="ARBA" id="ARBA00046337"/>
    </source>
</evidence>
<evidence type="ECO:0000256" key="7">
    <source>
        <dbReference type="ARBA" id="ARBA00047207"/>
    </source>
</evidence>
<evidence type="ECO:0000256" key="2">
    <source>
        <dbReference type="ARBA" id="ARBA00023015"/>
    </source>
</evidence>
<organism evidence="9 10">
    <name type="scientific">Staphylococcus kloosii</name>
    <dbReference type="NCBI Taxonomy" id="29384"/>
    <lineage>
        <taxon>Bacteria</taxon>
        <taxon>Bacillati</taxon>
        <taxon>Bacillota</taxon>
        <taxon>Bacilli</taxon>
        <taxon>Bacillales</taxon>
        <taxon>Staphylococcaceae</taxon>
        <taxon>Staphylococcus</taxon>
    </lineage>
</organism>
<dbReference type="EMBL" id="LUGM01000002">
    <property type="protein sequence ID" value="KYH13782.1"/>
    <property type="molecule type" value="Genomic_DNA"/>
</dbReference>
<evidence type="ECO:0000313" key="9">
    <source>
        <dbReference type="EMBL" id="KYH13782.1"/>
    </source>
</evidence>
<dbReference type="InterPro" id="IPR036390">
    <property type="entry name" value="WH_DNA-bd_sf"/>
</dbReference>
<sequence length="152" mass="17755">MIDEEMKLANQLCFSAYNVNRLFSKFYEQQLKKFGLTFSQYLVLLTLWEENNQTLWAIGKKLDLASNTLTPLLKRLEQTGWIQRTRAENDKRQLIVTLTTKGIDQQEEVHKAISKCISSQFDVDEYIKAKNIMDNLEQTLKTITKDDSNETI</sequence>
<name>A0A151A365_9STAP</name>